<dbReference type="EMBL" id="JAAGNN010000008">
    <property type="protein sequence ID" value="KAF4085561.1"/>
    <property type="molecule type" value="Genomic_DNA"/>
</dbReference>
<dbReference type="Proteomes" id="UP000593565">
    <property type="component" value="Unassembled WGS sequence"/>
</dbReference>
<sequence>MNVVAERERERESALASVMEGVYPDVFVYTFVYLRFPFRMFFSTRFAFHAMLSTIEVRPQMKWV</sequence>
<reference evidence="1 2" key="1">
    <citation type="submission" date="2020-02" db="EMBL/GenBank/DDBJ databases">
        <title>A chromosome-scale genome assembly of the black bullhead catfish (Ameiurus melas).</title>
        <authorList>
            <person name="Wen M."/>
            <person name="Zham M."/>
            <person name="Cabau C."/>
            <person name="Klopp C."/>
            <person name="Donnadieu C."/>
            <person name="Roques C."/>
            <person name="Bouchez O."/>
            <person name="Lampietro C."/>
            <person name="Jouanno E."/>
            <person name="Herpin A."/>
            <person name="Louis A."/>
            <person name="Berthelot C."/>
            <person name="Parey E."/>
            <person name="Roest-Crollius H."/>
            <person name="Braasch I."/>
            <person name="Postlethwait J."/>
            <person name="Robinson-Rechavi M."/>
            <person name="Echchiki A."/>
            <person name="Begum T."/>
            <person name="Montfort J."/>
            <person name="Schartl M."/>
            <person name="Bobe J."/>
            <person name="Guiguen Y."/>
        </authorList>
    </citation>
    <scope>NUCLEOTIDE SEQUENCE [LARGE SCALE GENOMIC DNA]</scope>
    <source>
        <strain evidence="1">M_S1</strain>
        <tissue evidence="1">Blood</tissue>
    </source>
</reference>
<name>A0A7J6AUD7_AMEME</name>
<comment type="caution">
    <text evidence="1">The sequence shown here is derived from an EMBL/GenBank/DDBJ whole genome shotgun (WGS) entry which is preliminary data.</text>
</comment>
<protein>
    <submittedName>
        <fullName evidence="1">Uncharacterized protein</fullName>
    </submittedName>
</protein>
<accession>A0A7J6AUD7</accession>
<keyword evidence="2" id="KW-1185">Reference proteome</keyword>
<proteinExistence type="predicted"/>
<evidence type="ECO:0000313" key="1">
    <source>
        <dbReference type="EMBL" id="KAF4085561.1"/>
    </source>
</evidence>
<organism evidence="1 2">
    <name type="scientific">Ameiurus melas</name>
    <name type="common">Black bullhead</name>
    <name type="synonym">Silurus melas</name>
    <dbReference type="NCBI Taxonomy" id="219545"/>
    <lineage>
        <taxon>Eukaryota</taxon>
        <taxon>Metazoa</taxon>
        <taxon>Chordata</taxon>
        <taxon>Craniata</taxon>
        <taxon>Vertebrata</taxon>
        <taxon>Euteleostomi</taxon>
        <taxon>Actinopterygii</taxon>
        <taxon>Neopterygii</taxon>
        <taxon>Teleostei</taxon>
        <taxon>Ostariophysi</taxon>
        <taxon>Siluriformes</taxon>
        <taxon>Ictaluridae</taxon>
        <taxon>Ameiurus</taxon>
    </lineage>
</organism>
<evidence type="ECO:0000313" key="2">
    <source>
        <dbReference type="Proteomes" id="UP000593565"/>
    </source>
</evidence>
<gene>
    <name evidence="1" type="ORF">AMELA_G00096620</name>
</gene>
<dbReference type="AlphaFoldDB" id="A0A7J6AUD7"/>